<feature type="compositionally biased region" description="Polar residues" evidence="1">
    <location>
        <begin position="57"/>
        <end position="68"/>
    </location>
</feature>
<feature type="compositionally biased region" description="Polar residues" evidence="1">
    <location>
        <begin position="136"/>
        <end position="148"/>
    </location>
</feature>
<feature type="region of interest" description="Disordered" evidence="1">
    <location>
        <begin position="445"/>
        <end position="464"/>
    </location>
</feature>
<feature type="region of interest" description="Disordered" evidence="1">
    <location>
        <begin position="1"/>
        <end position="261"/>
    </location>
</feature>
<organism evidence="2 3">
    <name type="scientific">Leptomonas seymouri</name>
    <dbReference type="NCBI Taxonomy" id="5684"/>
    <lineage>
        <taxon>Eukaryota</taxon>
        <taxon>Discoba</taxon>
        <taxon>Euglenozoa</taxon>
        <taxon>Kinetoplastea</taxon>
        <taxon>Metakinetoplastina</taxon>
        <taxon>Trypanosomatida</taxon>
        <taxon>Trypanosomatidae</taxon>
        <taxon>Leishmaniinae</taxon>
        <taxon>Leptomonas</taxon>
    </lineage>
</organism>
<protein>
    <submittedName>
        <fullName evidence="2">Uncharacterized protein</fullName>
    </submittedName>
</protein>
<dbReference type="OrthoDB" id="266640at2759"/>
<accession>A0A0N0P8L0</accession>
<feature type="region of interest" description="Disordered" evidence="1">
    <location>
        <begin position="775"/>
        <end position="824"/>
    </location>
</feature>
<feature type="compositionally biased region" description="Polar residues" evidence="1">
    <location>
        <begin position="1000"/>
        <end position="1038"/>
    </location>
</feature>
<feature type="region of interest" description="Disordered" evidence="1">
    <location>
        <begin position="281"/>
        <end position="308"/>
    </location>
</feature>
<feature type="region of interest" description="Disordered" evidence="1">
    <location>
        <begin position="499"/>
        <end position="528"/>
    </location>
</feature>
<evidence type="ECO:0000313" key="3">
    <source>
        <dbReference type="Proteomes" id="UP000038009"/>
    </source>
</evidence>
<feature type="region of interest" description="Disordered" evidence="1">
    <location>
        <begin position="836"/>
        <end position="875"/>
    </location>
</feature>
<name>A0A0N0P8L0_LEPSE</name>
<feature type="compositionally biased region" description="Basic and acidic residues" evidence="1">
    <location>
        <begin position="93"/>
        <end position="102"/>
    </location>
</feature>
<dbReference type="AlphaFoldDB" id="A0A0N0P8L0"/>
<reference evidence="2 3" key="1">
    <citation type="journal article" date="2015" name="PLoS Pathog.">
        <title>Leptomonas seymouri: Adaptations to the Dixenous Life Cycle Analyzed by Genome Sequencing, Transcriptome Profiling and Co-infection with Leishmania donovani.</title>
        <authorList>
            <person name="Kraeva N."/>
            <person name="Butenko A."/>
            <person name="Hlavacova J."/>
            <person name="Kostygov A."/>
            <person name="Myskova J."/>
            <person name="Grybchuk D."/>
            <person name="Lestinova T."/>
            <person name="Votypka J."/>
            <person name="Volf P."/>
            <person name="Opperdoes F."/>
            <person name="Flegontov P."/>
            <person name="Lukes J."/>
            <person name="Yurchenko V."/>
        </authorList>
    </citation>
    <scope>NUCLEOTIDE SEQUENCE [LARGE SCALE GENOMIC DNA]</scope>
    <source>
        <strain evidence="2 3">ATCC 30220</strain>
    </source>
</reference>
<gene>
    <name evidence="2" type="ORF">ABL78_0812</name>
</gene>
<feature type="compositionally biased region" description="Basic and acidic residues" evidence="1">
    <location>
        <begin position="214"/>
        <end position="231"/>
    </location>
</feature>
<dbReference type="OMA" id="GKSEHNI"/>
<feature type="compositionally biased region" description="Low complexity" evidence="1">
    <location>
        <begin position="804"/>
        <end position="820"/>
    </location>
</feature>
<feature type="compositionally biased region" description="Polar residues" evidence="1">
    <location>
        <begin position="190"/>
        <end position="205"/>
    </location>
</feature>
<evidence type="ECO:0000313" key="2">
    <source>
        <dbReference type="EMBL" id="KPI90059.1"/>
    </source>
</evidence>
<feature type="compositionally biased region" description="Polar residues" evidence="1">
    <location>
        <begin position="237"/>
        <end position="250"/>
    </location>
</feature>
<proteinExistence type="predicted"/>
<dbReference type="Proteomes" id="UP000038009">
    <property type="component" value="Unassembled WGS sequence"/>
</dbReference>
<feature type="region of interest" description="Disordered" evidence="1">
    <location>
        <begin position="1000"/>
        <end position="1068"/>
    </location>
</feature>
<feature type="compositionally biased region" description="Low complexity" evidence="1">
    <location>
        <begin position="70"/>
        <end position="81"/>
    </location>
</feature>
<dbReference type="EMBL" id="LJSK01000011">
    <property type="protein sequence ID" value="KPI90059.1"/>
    <property type="molecule type" value="Genomic_DNA"/>
</dbReference>
<keyword evidence="3" id="KW-1185">Reference proteome</keyword>
<evidence type="ECO:0000256" key="1">
    <source>
        <dbReference type="SAM" id="MobiDB-lite"/>
    </source>
</evidence>
<feature type="compositionally biased region" description="Low complexity" evidence="1">
    <location>
        <begin position="783"/>
        <end position="796"/>
    </location>
</feature>
<dbReference type="VEuPathDB" id="TriTrypDB:Lsey_0011_0160"/>
<comment type="caution">
    <text evidence="2">The sequence shown here is derived from an EMBL/GenBank/DDBJ whole genome shotgun (WGS) entry which is preliminary data.</text>
</comment>
<sequence length="1068" mass="111487">MQSKSRGASVEASPSKPESLRLDKNGDCQSSRRGSGALWVCPVSSGESHKMCDKGTPASQQNSVQTGDFSVLSPDSSSILSGCETVAPQPRDSCSDRPDRRGPYGLLAGLLSRRGGGGRESRSRKSASNGRKQRSESPSRLPQTSMGKRSSCAARHPLLEAFEGTDNSLSTDGTHIGAGGYEWPNPPSPIKNSGSLHPTTNSSRQELPIPAGRGEWRDRRSSSRFPDHGESHFVPLGSTNLDNRGRSASVQRPEIDDANGDEALSTSVINGRTILAGRRKLQSQGGLGPGGSTSTSASQSNEQLAHTRGSQARLFGVDDSDASTPLSTSTAKGMRDAKAALLRHAQGASASARTSHMQSFCRVPSIVGGPVDSAVMLSHRSGRARGTSRERRNLNCSRSGIGRDDVGSLYSLAFDDDAVRMSVSPCNMESPLLVRQGGTFHTTAACPEGNMTSTSHVGMSRRLSRTDDVSGAIVEVMETSTLTSRGNVGGCSNTNTCSSGISTRGRSKGSIAAPSNGRHGNNTSREDDSYLPSICTYTGSYHPKHRHMANGGYDDDEDGLKMEERHRQKVDEVLRRLNRPQKSAVGNNLSSMSQAAASEAGGTHNEVVSVLNTSAGHSTGDNGTSGTCVDNNNSISVGGGVTWSCIGGLGWGSLTGFGAAAAESTTDEAATGKWSCLGGDGGSEDWYARMRKKAAEEEAAEAAAAEDAASTAVADANAKFVSPGTMSITAGPGLLPGSILALSSATADLSSTYEVPMPSVTCRPGAQRSPMLASVLSPKAHLPLTPTTKPTTSTSRPVPPTQPPTSARTPIKPPTSSTTPEKGVTHLLSSAERFVRRPPGGASRAEKQQQQLPKQQQKRQRNTGNLKFVDSPTHQPMEATEGVVASAPTLTVKSDSVVSGSMPCRRSTPLGTTTPSHRRFDSRRRSTLLRLLPASATNGGATGVTNSVVNVPSTDPLQQSASTNEGSVLPPDASCGTFAEESTQPSPPPASAPCHVRRASTQMPARTTTTVDARHSNGTSTSIGVSQHSSPGKNTITVPLTAPPTESAGLTPQNLPCEPTPRMTKESA</sequence>
<feature type="region of interest" description="Disordered" evidence="1">
    <location>
        <begin position="896"/>
        <end position="922"/>
    </location>
</feature>
<feature type="compositionally biased region" description="Low complexity" evidence="1">
    <location>
        <begin position="103"/>
        <end position="113"/>
    </location>
</feature>